<evidence type="ECO:0000256" key="2">
    <source>
        <dbReference type="ARBA" id="ARBA00010875"/>
    </source>
</evidence>
<evidence type="ECO:0000256" key="3">
    <source>
        <dbReference type="ARBA" id="ARBA00022722"/>
    </source>
</evidence>
<keyword evidence="3" id="KW-0540">Nuclease</keyword>
<dbReference type="PANTHER" id="PTHR46986:SF1">
    <property type="entry name" value="ENDORIBONUCLEASE YBEY, CHLOROPLASTIC"/>
    <property type="match status" value="1"/>
</dbReference>
<dbReference type="GO" id="GO:0004222">
    <property type="term" value="F:metalloendopeptidase activity"/>
    <property type="evidence" value="ECO:0007669"/>
    <property type="project" value="InterPro"/>
</dbReference>
<keyword evidence="6" id="KW-0378">Hydrolase</keyword>
<evidence type="ECO:0000256" key="4">
    <source>
        <dbReference type="ARBA" id="ARBA00022723"/>
    </source>
</evidence>
<sequence length="145" mass="16481">MKIDLENKTNYQLDEARLISLADFSLTKLGIHPDSELGIRLVNEIEMEELHQKWMNLSGATDVMSFPMDEIKPDSASNGPGIIGDIVLCPEFAARNGKQSTDLEIELLTVHGVLHLLGFDHEKIEDELVMFKMQEDFLNQWRALK</sequence>
<dbReference type="EMBL" id="CAEZVR010000023">
    <property type="protein sequence ID" value="CAB4630713.1"/>
    <property type="molecule type" value="Genomic_DNA"/>
</dbReference>
<evidence type="ECO:0000313" key="15">
    <source>
        <dbReference type="EMBL" id="CAB4962524.1"/>
    </source>
</evidence>
<dbReference type="EMBL" id="CAEZSW010000010">
    <property type="protein sequence ID" value="CAB4547832.1"/>
    <property type="molecule type" value="Genomic_DNA"/>
</dbReference>
<keyword evidence="7" id="KW-0862">Zinc</keyword>
<evidence type="ECO:0000256" key="6">
    <source>
        <dbReference type="ARBA" id="ARBA00022801"/>
    </source>
</evidence>
<keyword evidence="5" id="KW-0255">Endonuclease</keyword>
<comment type="cofactor">
    <cofactor evidence="1">
        <name>Zn(2+)</name>
        <dbReference type="ChEBI" id="CHEBI:29105"/>
    </cofactor>
</comment>
<gene>
    <name evidence="8" type="ORF">UFOPK1508_00183</name>
    <name evidence="9" type="ORF">UFOPK1599_00386</name>
    <name evidence="10" type="ORF">UFOPK1798_00859</name>
    <name evidence="11" type="ORF">UFOPK1894_00796</name>
    <name evidence="12" type="ORF">UFOPK2139_00209</name>
    <name evidence="13" type="ORF">UFOPK2179_00425</name>
    <name evidence="14" type="ORF">UFOPK2715_00364</name>
    <name evidence="15" type="ORF">UFOPK3883_00389</name>
</gene>
<dbReference type="InterPro" id="IPR002036">
    <property type="entry name" value="YbeY"/>
</dbReference>
<dbReference type="EMBL" id="CAEZTE010000012">
    <property type="protein sequence ID" value="CAB4558479.1"/>
    <property type="molecule type" value="Genomic_DNA"/>
</dbReference>
<evidence type="ECO:0000313" key="11">
    <source>
        <dbReference type="EMBL" id="CAB4618553.1"/>
    </source>
</evidence>
<dbReference type="Gene3D" id="3.40.390.30">
    <property type="entry name" value="Metalloproteases ('zincins'), catalytic domain"/>
    <property type="match status" value="1"/>
</dbReference>
<dbReference type="GO" id="GO:0004519">
    <property type="term" value="F:endonuclease activity"/>
    <property type="evidence" value="ECO:0007669"/>
    <property type="project" value="UniProtKB-KW"/>
</dbReference>
<dbReference type="PROSITE" id="PS01306">
    <property type="entry name" value="UPF0054"/>
    <property type="match status" value="1"/>
</dbReference>
<evidence type="ECO:0000256" key="5">
    <source>
        <dbReference type="ARBA" id="ARBA00022759"/>
    </source>
</evidence>
<dbReference type="SUPFAM" id="SSF55486">
    <property type="entry name" value="Metalloproteases ('zincins'), catalytic domain"/>
    <property type="match status" value="1"/>
</dbReference>
<accession>A0A6J6C910</accession>
<reference evidence="8" key="1">
    <citation type="submission" date="2020-05" db="EMBL/GenBank/DDBJ databases">
        <authorList>
            <person name="Chiriac C."/>
            <person name="Salcher M."/>
            <person name="Ghai R."/>
            <person name="Kavagutti S V."/>
        </authorList>
    </citation>
    <scope>NUCLEOTIDE SEQUENCE</scope>
</reference>
<dbReference type="GO" id="GO:0006364">
    <property type="term" value="P:rRNA processing"/>
    <property type="evidence" value="ECO:0007669"/>
    <property type="project" value="InterPro"/>
</dbReference>
<evidence type="ECO:0000313" key="10">
    <source>
        <dbReference type="EMBL" id="CAB4598525.1"/>
    </source>
</evidence>
<dbReference type="Pfam" id="PF02130">
    <property type="entry name" value="YbeY"/>
    <property type="match status" value="1"/>
</dbReference>
<dbReference type="AlphaFoldDB" id="A0A6J6C910"/>
<organism evidence="8">
    <name type="scientific">freshwater metagenome</name>
    <dbReference type="NCBI Taxonomy" id="449393"/>
    <lineage>
        <taxon>unclassified sequences</taxon>
        <taxon>metagenomes</taxon>
        <taxon>ecological metagenomes</taxon>
    </lineage>
</organism>
<dbReference type="EMBL" id="CAEZWC010000028">
    <property type="protein sequence ID" value="CAB4645308.1"/>
    <property type="molecule type" value="Genomic_DNA"/>
</dbReference>
<dbReference type="EMBL" id="CAEZYN010000020">
    <property type="protein sequence ID" value="CAB4720022.1"/>
    <property type="molecule type" value="Genomic_DNA"/>
</dbReference>
<dbReference type="InterPro" id="IPR023091">
    <property type="entry name" value="MetalPrtase_cat_dom_sf_prd"/>
</dbReference>
<evidence type="ECO:0000313" key="8">
    <source>
        <dbReference type="EMBL" id="CAB4547832.1"/>
    </source>
</evidence>
<comment type="similarity">
    <text evidence="2">Belongs to the endoribonuclease YbeY family.</text>
</comment>
<evidence type="ECO:0000313" key="14">
    <source>
        <dbReference type="EMBL" id="CAB4720022.1"/>
    </source>
</evidence>
<evidence type="ECO:0000313" key="12">
    <source>
        <dbReference type="EMBL" id="CAB4630713.1"/>
    </source>
</evidence>
<evidence type="ECO:0000313" key="13">
    <source>
        <dbReference type="EMBL" id="CAB4645308.1"/>
    </source>
</evidence>
<dbReference type="NCBIfam" id="TIGR00043">
    <property type="entry name" value="rRNA maturation RNase YbeY"/>
    <property type="match status" value="1"/>
</dbReference>
<name>A0A6J6C910_9ZZZZ</name>
<dbReference type="EMBL" id="CAEZVA010000068">
    <property type="protein sequence ID" value="CAB4618553.1"/>
    <property type="molecule type" value="Genomic_DNA"/>
</dbReference>
<proteinExistence type="inferred from homology"/>
<dbReference type="EMBL" id="CAEZUH010000093">
    <property type="protein sequence ID" value="CAB4598525.1"/>
    <property type="molecule type" value="Genomic_DNA"/>
</dbReference>
<dbReference type="GO" id="GO:0046872">
    <property type="term" value="F:metal ion binding"/>
    <property type="evidence" value="ECO:0007669"/>
    <property type="project" value="UniProtKB-KW"/>
</dbReference>
<dbReference type="InterPro" id="IPR020549">
    <property type="entry name" value="YbeY_CS"/>
</dbReference>
<dbReference type="EMBL" id="CAFBNV010000020">
    <property type="protein sequence ID" value="CAB4962524.1"/>
    <property type="molecule type" value="Genomic_DNA"/>
</dbReference>
<dbReference type="HAMAP" id="MF_00009">
    <property type="entry name" value="Endoribonucl_YbeY"/>
    <property type="match status" value="1"/>
</dbReference>
<keyword evidence="4" id="KW-0479">Metal-binding</keyword>
<protein>
    <submittedName>
        <fullName evidence="8">Unannotated protein</fullName>
    </submittedName>
</protein>
<evidence type="ECO:0000256" key="1">
    <source>
        <dbReference type="ARBA" id="ARBA00001947"/>
    </source>
</evidence>
<evidence type="ECO:0000313" key="9">
    <source>
        <dbReference type="EMBL" id="CAB4558479.1"/>
    </source>
</evidence>
<dbReference type="PANTHER" id="PTHR46986">
    <property type="entry name" value="ENDORIBONUCLEASE YBEY, CHLOROPLASTIC"/>
    <property type="match status" value="1"/>
</dbReference>
<evidence type="ECO:0000256" key="7">
    <source>
        <dbReference type="ARBA" id="ARBA00022833"/>
    </source>
</evidence>